<name>A0A177SNZ2_PSEPU</name>
<sequence length="107" mass="11404">MSKPVPDPPANTPVSAHTHFATCNGTHPPLFAVCEGARMEDVLVHLTLSLASAYETNYQVCESASKPMQSLVWATQHSLEICQALVESLLKRKAESGLGLGLGTEDA</sequence>
<proteinExistence type="predicted"/>
<dbReference type="Proteomes" id="UP000077752">
    <property type="component" value="Unassembled WGS sequence"/>
</dbReference>
<protein>
    <recommendedName>
        <fullName evidence="3">DUF3077 domain-containing protein</fullName>
    </recommendedName>
</protein>
<dbReference type="EMBL" id="LUCV01000026">
    <property type="protein sequence ID" value="OAI91334.1"/>
    <property type="molecule type" value="Genomic_DNA"/>
</dbReference>
<evidence type="ECO:0000313" key="1">
    <source>
        <dbReference type="EMBL" id="OAI91334.1"/>
    </source>
</evidence>
<gene>
    <name evidence="1" type="ORF">AYO28_21895</name>
</gene>
<comment type="caution">
    <text evidence="1">The sequence shown here is derived from an EMBL/GenBank/DDBJ whole genome shotgun (WGS) entry which is preliminary data.</text>
</comment>
<accession>A0A177SNZ2</accession>
<evidence type="ECO:0000313" key="2">
    <source>
        <dbReference type="Proteomes" id="UP000077752"/>
    </source>
</evidence>
<reference evidence="1 2" key="1">
    <citation type="submission" date="2016-03" db="EMBL/GenBank/DDBJ databases">
        <title>Draft Genome Assembly of Pseudomonas putida strain CBF10-2.</title>
        <authorList>
            <person name="Iyer R.S."/>
            <person name="Damania A."/>
        </authorList>
    </citation>
    <scope>NUCLEOTIDE SEQUENCE [LARGE SCALE GENOMIC DNA]</scope>
    <source>
        <strain evidence="1 2">CBF10-2</strain>
    </source>
</reference>
<evidence type="ECO:0008006" key="3">
    <source>
        <dbReference type="Google" id="ProtNLM"/>
    </source>
</evidence>
<dbReference type="RefSeq" id="WP_064303482.1">
    <property type="nucleotide sequence ID" value="NZ_LUCV01000026.1"/>
</dbReference>
<dbReference type="AlphaFoldDB" id="A0A177SNZ2"/>
<organism evidence="1 2">
    <name type="scientific">Pseudomonas putida</name>
    <name type="common">Arthrobacter siderocapsulatus</name>
    <dbReference type="NCBI Taxonomy" id="303"/>
    <lineage>
        <taxon>Bacteria</taxon>
        <taxon>Pseudomonadati</taxon>
        <taxon>Pseudomonadota</taxon>
        <taxon>Gammaproteobacteria</taxon>
        <taxon>Pseudomonadales</taxon>
        <taxon>Pseudomonadaceae</taxon>
        <taxon>Pseudomonas</taxon>
    </lineage>
</organism>